<feature type="compositionally biased region" description="Low complexity" evidence="3">
    <location>
        <begin position="1"/>
        <end position="13"/>
    </location>
</feature>
<sequence length="878" mass="89063">MESGAEGETAGTEAEPEAEAESGTTATEEESGTAAESGSPAAGSEEPGTPAESGASAKEEAEAEPSDSEPDAETEADTAKAADSEPDQVGTKAEPSSATEPEEAAQDSEWKDAAEAEAAAETATDEAEAGPDDAETTAAAETTPKAETGAEPTSPGEDAAEPESERATDDKGKARVVAPPVAPIEQTQKFAPITDATPAPSGTPAAPPPSGIEQTQQISRVEAAGLAEQPRVHEAQQMPRIDAPEQSAPIDSTQQIARIPAETESEKTTRIDLKDLEALRAADPGPATQQFKAVPPVAPAEQTQQFARPDFDGPPPRAASAADFAGLTAPHAKPSGRSLPPPGPTAAPEDFAGLAPPRAQPQRIGLQPATPADFGGLAAPKPAAPEDFAGLTGSRAQPQRIPPTGPPPPPVSAEPPTAPPPRRRKTLIAVAVAVVVLLGAGVAFGPTLVDALMKAQIAEPPAPVQLNPSIKPLDRNAPLPQQSGIRSVLAGPLSDTQALGTLGGVVLDAQTGSVLWQQNQGQALMPASTGKLLTTSAALLALDHQHRFTTKVVRGSAPGSVVLVGGGDPTLSKLPAGEESVYDGAPRLDDLAAQVMAATGGNVSSLQVDNSRYTGPRVAQGWLPQDVAAGFYSPMDPVMLDGGRADPTRDTSPRSQTPAMQTAQELAARLGLGQAYVSEGTAPPNAQVLGQVQSATVQDMVETTLQRSDNMLAEALLREVAIATGNEPSFAGGTKAVHDVLQQNGFDVGGSTMADGSGLSLEDRVTSKLLAELLASATAPASPEGGLPPQSAKLRALLPGLPIAGGSGSLVNRYQDGVGQGWVRAKTGTLDGANSLAGTVVTKDGRLLAFALVSNGTSSAAARPALDKLASALRTCGC</sequence>
<evidence type="ECO:0000313" key="5">
    <source>
        <dbReference type="EMBL" id="SDY12614.1"/>
    </source>
</evidence>
<keyword evidence="4" id="KW-0472">Membrane</keyword>
<organism evidence="5 6">
    <name type="scientific">Saccharopolyspora shandongensis</name>
    <dbReference type="NCBI Taxonomy" id="418495"/>
    <lineage>
        <taxon>Bacteria</taxon>
        <taxon>Bacillati</taxon>
        <taxon>Actinomycetota</taxon>
        <taxon>Actinomycetes</taxon>
        <taxon>Pseudonocardiales</taxon>
        <taxon>Pseudonocardiaceae</taxon>
        <taxon>Saccharopolyspora</taxon>
    </lineage>
</organism>
<feature type="compositionally biased region" description="Low complexity" evidence="3">
    <location>
        <begin position="136"/>
        <end position="153"/>
    </location>
</feature>
<dbReference type="Proteomes" id="UP000199529">
    <property type="component" value="Unassembled WGS sequence"/>
</dbReference>
<dbReference type="PANTHER" id="PTHR30023:SF0">
    <property type="entry name" value="PENICILLIN-SENSITIVE CARBOXYPEPTIDASE A"/>
    <property type="match status" value="1"/>
</dbReference>
<evidence type="ECO:0000256" key="3">
    <source>
        <dbReference type="SAM" id="MobiDB-lite"/>
    </source>
</evidence>
<evidence type="ECO:0000256" key="2">
    <source>
        <dbReference type="ARBA" id="ARBA00022801"/>
    </source>
</evidence>
<feature type="transmembrane region" description="Helical" evidence="4">
    <location>
        <begin position="427"/>
        <end position="449"/>
    </location>
</feature>
<protein>
    <submittedName>
        <fullName evidence="5">D-alanyl-D-alanine carboxypeptidase / D-alanyl-D-alanine-endopeptidase (Penicillin-binding protein 4)</fullName>
    </submittedName>
</protein>
<dbReference type="Gene3D" id="3.50.80.20">
    <property type="entry name" value="D-Ala-D-Ala carboxypeptidase C, peptidase S13"/>
    <property type="match status" value="1"/>
</dbReference>
<feature type="compositionally biased region" description="Acidic residues" evidence="3">
    <location>
        <begin position="123"/>
        <end position="135"/>
    </location>
</feature>
<dbReference type="OrthoDB" id="56883at2"/>
<dbReference type="PANTHER" id="PTHR30023">
    <property type="entry name" value="D-ALANYL-D-ALANINE CARBOXYPEPTIDASE"/>
    <property type="match status" value="1"/>
</dbReference>
<dbReference type="InterPro" id="IPR000667">
    <property type="entry name" value="Peptidase_S13"/>
</dbReference>
<feature type="compositionally biased region" description="Basic and acidic residues" evidence="3">
    <location>
        <begin position="163"/>
        <end position="173"/>
    </location>
</feature>
<dbReference type="GO" id="GO:0000270">
    <property type="term" value="P:peptidoglycan metabolic process"/>
    <property type="evidence" value="ECO:0007669"/>
    <property type="project" value="TreeGrafter"/>
</dbReference>
<dbReference type="GO" id="GO:0006508">
    <property type="term" value="P:proteolysis"/>
    <property type="evidence" value="ECO:0007669"/>
    <property type="project" value="InterPro"/>
</dbReference>
<accession>A0A1H3HCV0</accession>
<feature type="compositionally biased region" description="Pro residues" evidence="3">
    <location>
        <begin position="400"/>
        <end position="420"/>
    </location>
</feature>
<reference evidence="6" key="1">
    <citation type="submission" date="2016-10" db="EMBL/GenBank/DDBJ databases">
        <authorList>
            <person name="Varghese N."/>
            <person name="Submissions S."/>
        </authorList>
    </citation>
    <scope>NUCLEOTIDE SEQUENCE [LARGE SCALE GENOMIC DNA]</scope>
    <source>
        <strain evidence="6">CGMCC 4.3530</strain>
    </source>
</reference>
<keyword evidence="6" id="KW-1185">Reference proteome</keyword>
<proteinExistence type="inferred from homology"/>
<dbReference type="Pfam" id="PF02113">
    <property type="entry name" value="Peptidase_S13"/>
    <property type="match status" value="2"/>
</dbReference>
<keyword evidence="2" id="KW-0378">Hydrolase</keyword>
<evidence type="ECO:0000313" key="6">
    <source>
        <dbReference type="Proteomes" id="UP000199529"/>
    </source>
</evidence>
<evidence type="ECO:0000256" key="4">
    <source>
        <dbReference type="SAM" id="Phobius"/>
    </source>
</evidence>
<dbReference type="InterPro" id="IPR012338">
    <property type="entry name" value="Beta-lactam/transpept-like"/>
</dbReference>
<feature type="compositionally biased region" description="Low complexity" evidence="3">
    <location>
        <begin position="21"/>
        <end position="56"/>
    </location>
</feature>
<dbReference type="PRINTS" id="PR00922">
    <property type="entry name" value="DADACBPTASE3"/>
</dbReference>
<comment type="similarity">
    <text evidence="1">Belongs to the peptidase S13 family.</text>
</comment>
<feature type="region of interest" description="Disordered" evidence="3">
    <location>
        <begin position="1"/>
        <end position="422"/>
    </location>
</feature>
<keyword evidence="4" id="KW-0812">Transmembrane</keyword>
<evidence type="ECO:0000256" key="1">
    <source>
        <dbReference type="ARBA" id="ARBA00006096"/>
    </source>
</evidence>
<dbReference type="STRING" id="418495.SAMN05216215_102078"/>
<name>A0A1H3HCV0_9PSEU</name>
<keyword evidence="5" id="KW-0121">Carboxypeptidase</keyword>
<dbReference type="EMBL" id="FNOK01000020">
    <property type="protein sequence ID" value="SDY12614.1"/>
    <property type="molecule type" value="Genomic_DNA"/>
</dbReference>
<dbReference type="SUPFAM" id="SSF56601">
    <property type="entry name" value="beta-lactamase/transpeptidase-like"/>
    <property type="match status" value="1"/>
</dbReference>
<feature type="compositionally biased region" description="Acidic residues" evidence="3">
    <location>
        <begin position="61"/>
        <end position="76"/>
    </location>
</feature>
<keyword evidence="5" id="KW-0645">Protease</keyword>
<dbReference type="AlphaFoldDB" id="A0A1H3HCV0"/>
<gene>
    <name evidence="5" type="ORF">SAMN05216215_102078</name>
</gene>
<keyword evidence="4" id="KW-1133">Transmembrane helix</keyword>
<feature type="compositionally biased region" description="Basic and acidic residues" evidence="3">
    <location>
        <begin position="264"/>
        <end position="280"/>
    </location>
</feature>
<dbReference type="Gene3D" id="3.40.710.10">
    <property type="entry name" value="DD-peptidase/beta-lactamase superfamily"/>
    <property type="match status" value="2"/>
</dbReference>
<dbReference type="GO" id="GO:0004185">
    <property type="term" value="F:serine-type carboxypeptidase activity"/>
    <property type="evidence" value="ECO:0007669"/>
    <property type="project" value="InterPro"/>
</dbReference>
<dbReference type="NCBIfam" id="TIGR00666">
    <property type="entry name" value="PBP4"/>
    <property type="match status" value="1"/>
</dbReference>